<dbReference type="InterPro" id="IPR028098">
    <property type="entry name" value="Glyco_trans_4-like_N"/>
</dbReference>
<name>A0A3P1T1Q9_9ACTN</name>
<dbReference type="Gene3D" id="3.40.50.2000">
    <property type="entry name" value="Glycogen Phosphorylase B"/>
    <property type="match status" value="1"/>
</dbReference>
<feature type="domain" description="Glycosyltransferase subfamily 4-like N-terminal" evidence="3">
    <location>
        <begin position="13"/>
        <end position="163"/>
    </location>
</feature>
<proteinExistence type="predicted"/>
<keyword evidence="1" id="KW-0328">Glycosyltransferase</keyword>
<reference evidence="4 5" key="1">
    <citation type="submission" date="2018-11" db="EMBL/GenBank/DDBJ databases">
        <title>Genomes From Bacteria Associated with the Canine Oral Cavity: a Test Case for Automated Genome-Based Taxonomic Assignment.</title>
        <authorList>
            <person name="Coil D.A."/>
            <person name="Jospin G."/>
            <person name="Darling A.E."/>
            <person name="Wallis C."/>
            <person name="Davis I.J."/>
            <person name="Harris S."/>
            <person name="Eisen J.A."/>
            <person name="Holcombe L.J."/>
            <person name="O'Flynn C."/>
        </authorList>
    </citation>
    <scope>NUCLEOTIDE SEQUENCE [LARGE SCALE GENOMIC DNA]</scope>
    <source>
        <strain evidence="4 5">OH887_COT-365</strain>
    </source>
</reference>
<dbReference type="Proteomes" id="UP000280819">
    <property type="component" value="Unassembled WGS sequence"/>
</dbReference>
<evidence type="ECO:0000313" key="4">
    <source>
        <dbReference type="EMBL" id="RRD02353.1"/>
    </source>
</evidence>
<dbReference type="AlphaFoldDB" id="A0A3P1T1Q9"/>
<keyword evidence="2" id="KW-0808">Transferase</keyword>
<feature type="non-terminal residue" evidence="4">
    <location>
        <position position="184"/>
    </location>
</feature>
<accession>A0A3P1T1Q9</accession>
<dbReference type="RefSeq" id="WP_148092645.1">
    <property type="nucleotide sequence ID" value="NZ_RQZG01000054.1"/>
</dbReference>
<dbReference type="Pfam" id="PF13439">
    <property type="entry name" value="Glyco_transf_4"/>
    <property type="match status" value="1"/>
</dbReference>
<comment type="caution">
    <text evidence="4">The sequence shown here is derived from an EMBL/GenBank/DDBJ whole genome shotgun (WGS) entry which is preliminary data.</text>
</comment>
<evidence type="ECO:0000256" key="2">
    <source>
        <dbReference type="ARBA" id="ARBA00022679"/>
    </source>
</evidence>
<sequence>MRVLHLINGLGTGGAEMLVVDLAVAMREHGHRVRIACLGGVDGVPGEKAARLGLDVEVLAGHRFDPRLPLRIGRIGRGADVVHAHLFPAFYWAALAPMRTPILFTEHNTWNRRMDHRVFAVVDRLVYRRMARVCAISVGTRDQLVAHLGRDHAEVPVISNGISDGLVTGPVAERSGGRRVIIVA</sequence>
<evidence type="ECO:0000259" key="3">
    <source>
        <dbReference type="Pfam" id="PF13439"/>
    </source>
</evidence>
<dbReference type="SUPFAM" id="SSF53756">
    <property type="entry name" value="UDP-Glycosyltransferase/glycogen phosphorylase"/>
    <property type="match status" value="1"/>
</dbReference>
<dbReference type="GO" id="GO:0016757">
    <property type="term" value="F:glycosyltransferase activity"/>
    <property type="evidence" value="ECO:0007669"/>
    <property type="project" value="UniProtKB-KW"/>
</dbReference>
<evidence type="ECO:0000313" key="5">
    <source>
        <dbReference type="Proteomes" id="UP000280819"/>
    </source>
</evidence>
<gene>
    <name evidence="4" type="ORF">EII34_15760</name>
</gene>
<dbReference type="EMBL" id="RQZG01000054">
    <property type="protein sequence ID" value="RRD02353.1"/>
    <property type="molecule type" value="Genomic_DNA"/>
</dbReference>
<organism evidence="4 5">
    <name type="scientific">Arachnia propionica</name>
    <dbReference type="NCBI Taxonomy" id="1750"/>
    <lineage>
        <taxon>Bacteria</taxon>
        <taxon>Bacillati</taxon>
        <taxon>Actinomycetota</taxon>
        <taxon>Actinomycetes</taxon>
        <taxon>Propionibacteriales</taxon>
        <taxon>Propionibacteriaceae</taxon>
        <taxon>Arachnia</taxon>
    </lineage>
</organism>
<dbReference type="OrthoDB" id="9775208at2"/>
<evidence type="ECO:0000256" key="1">
    <source>
        <dbReference type="ARBA" id="ARBA00022676"/>
    </source>
</evidence>
<protein>
    <recommendedName>
        <fullName evidence="3">Glycosyltransferase subfamily 4-like N-terminal domain-containing protein</fullName>
    </recommendedName>
</protein>